<dbReference type="InterPro" id="IPR006640">
    <property type="entry name" value="SprT-like_domain"/>
</dbReference>
<dbReference type="RefSeq" id="YP_001994896.1">
    <property type="nucleotide sequence ID" value="NC_011023.1"/>
</dbReference>
<evidence type="ECO:0000313" key="2">
    <source>
        <dbReference type="EMBL" id="ACE80005.1"/>
    </source>
</evidence>
<reference evidence="2 3" key="1">
    <citation type="submission" date="2008-05" db="EMBL/GenBank/DDBJ databases">
        <authorList>
            <person name="Vogelsberger A.M."/>
            <person name="Jacobs-Sera D."/>
            <person name="Hendrix R.W."/>
            <person name="Hatfull G.F."/>
        </authorList>
    </citation>
    <scope>NUCLEOTIDE SEQUENCE [LARGE SCALE GENOMIC DNA]</scope>
    <source>
        <strain evidence="2 3">Pukovnik</strain>
    </source>
</reference>
<keyword evidence="3" id="KW-1185">Reference proteome</keyword>
<dbReference type="SMART" id="SM00731">
    <property type="entry name" value="SprT"/>
    <property type="match status" value="1"/>
</dbReference>
<dbReference type="GeneID" id="6417708"/>
<dbReference type="OrthoDB" id="11047at10239"/>
<dbReference type="KEGG" id="vg:6417708"/>
<name>B3VGM8_9CAUD</name>
<dbReference type="GO" id="GO:0006950">
    <property type="term" value="P:response to stress"/>
    <property type="evidence" value="ECO:0007669"/>
    <property type="project" value="UniProtKB-ARBA"/>
</dbReference>
<sequence length="155" mass="17972">MTAMMTRQMTMTEARRIAQDLLTEHGLAAFGWTVRFDNARKRAGQCNYRLQVISLSKPLMARRSYEDTKNTITHEIAHALTPGHHHDYVWARKHRELGGDGKRCFEMEGIDPTAPWVGTCARGKQYARYRAPKRLDGWQCKCGGLRHSLTWEKRR</sequence>
<gene>
    <name evidence="2" type="primary">79</name>
    <name evidence="2" type="ORF">Pukovnik_79</name>
</gene>
<accession>B3VGM8</accession>
<dbReference type="Gene3D" id="3.30.2010.10">
    <property type="entry name" value="Metalloproteases ('zincins'), catalytic domain"/>
    <property type="match status" value="1"/>
</dbReference>
<feature type="domain" description="SprT-like" evidence="1">
    <location>
        <begin position="3"/>
        <end position="150"/>
    </location>
</feature>
<protein>
    <submittedName>
        <fullName evidence="2">SprT-like protein</fullName>
    </submittedName>
</protein>
<proteinExistence type="predicted"/>
<organism evidence="2 3">
    <name type="scientific">Mycobacterium phage Pukovnik</name>
    <dbReference type="NCBI Taxonomy" id="2914013"/>
    <lineage>
        <taxon>Viruses</taxon>
        <taxon>Duplodnaviria</taxon>
        <taxon>Heunggongvirae</taxon>
        <taxon>Uroviricota</taxon>
        <taxon>Caudoviricetes</taxon>
        <taxon>Pukovnikvirus</taxon>
        <taxon>Pukovnikvirus pukovnik</taxon>
    </lineage>
</organism>
<evidence type="ECO:0000313" key="3">
    <source>
        <dbReference type="Proteomes" id="UP000001211"/>
    </source>
</evidence>
<dbReference type="Pfam" id="PF10263">
    <property type="entry name" value="SprT-like"/>
    <property type="match status" value="1"/>
</dbReference>
<dbReference type="Proteomes" id="UP000001211">
    <property type="component" value="Segment"/>
</dbReference>
<dbReference type="EMBL" id="EU744250">
    <property type="protein sequence ID" value="ACE80005.1"/>
    <property type="molecule type" value="Genomic_DNA"/>
</dbReference>
<evidence type="ECO:0000259" key="1">
    <source>
        <dbReference type="SMART" id="SM00731"/>
    </source>
</evidence>